<keyword evidence="1" id="KW-1133">Transmembrane helix</keyword>
<keyword evidence="1" id="KW-0472">Membrane</keyword>
<keyword evidence="3" id="KW-1185">Reference proteome</keyword>
<keyword evidence="1" id="KW-0812">Transmembrane</keyword>
<reference evidence="2 3" key="1">
    <citation type="submission" date="2023-06" db="EMBL/GenBank/DDBJ databases">
        <title>Genome sequence of Methancorpusculaceae sp. Cs1.</title>
        <authorList>
            <person name="Protasov E."/>
            <person name="Platt K."/>
            <person name="Poehlein A."/>
            <person name="Daniel R."/>
            <person name="Brune A."/>
        </authorList>
    </citation>
    <scope>NUCLEOTIDE SEQUENCE [LARGE SCALE GENOMIC DNA]</scope>
    <source>
        <strain evidence="2 3">Cs1</strain>
    </source>
</reference>
<protein>
    <recommendedName>
        <fullName evidence="4">HTH arsR-type domain-containing protein</fullName>
    </recommendedName>
</protein>
<evidence type="ECO:0000313" key="2">
    <source>
        <dbReference type="EMBL" id="MDV0443597.1"/>
    </source>
</evidence>
<dbReference type="CDD" id="cd00090">
    <property type="entry name" value="HTH_ARSR"/>
    <property type="match status" value="1"/>
</dbReference>
<dbReference type="InterPro" id="IPR036388">
    <property type="entry name" value="WH-like_DNA-bd_sf"/>
</dbReference>
<dbReference type="Pfam" id="PF13412">
    <property type="entry name" value="HTH_24"/>
    <property type="match status" value="2"/>
</dbReference>
<proteinExistence type="predicted"/>
<evidence type="ECO:0000256" key="1">
    <source>
        <dbReference type="SAM" id="Phobius"/>
    </source>
</evidence>
<dbReference type="RefSeq" id="WP_338096118.1">
    <property type="nucleotide sequence ID" value="NZ_JAWDKB010000003.1"/>
</dbReference>
<dbReference type="InterPro" id="IPR011991">
    <property type="entry name" value="ArsR-like_HTH"/>
</dbReference>
<sequence>MRRWILILCLLGILLSGTGMVSAEMVGNYTIWDMEISPMYEEIVPIDDGKEIVLVEGWGYLEIWRQIVITDLVAIFEGTVLEWPLIIFSPVIFALLGFISVFIYTSRKNQKISLPQEKILAYLHDNSGSTQQQIISAVGASRGSVCYHLHALEKQNKIHPVTRDGRSFYYTSKDPGDMLEQTIHYLLSREKSGKFLQTLYLHPGITRKELAGQLGITPATVRWYLIRYMDERVCRTEKCGKEYCYSLTDEAREICERFAEESVAGKKDQERYE</sequence>
<dbReference type="AlphaFoldDB" id="A0AAE4SBA7"/>
<evidence type="ECO:0000313" key="3">
    <source>
        <dbReference type="Proteomes" id="UP001283212"/>
    </source>
</evidence>
<evidence type="ECO:0008006" key="4">
    <source>
        <dbReference type="Google" id="ProtNLM"/>
    </source>
</evidence>
<dbReference type="SUPFAM" id="SSF46785">
    <property type="entry name" value="Winged helix' DNA-binding domain"/>
    <property type="match status" value="2"/>
</dbReference>
<name>A0AAE4SBA7_9EURY</name>
<dbReference type="EMBL" id="JAWDKB010000003">
    <property type="protein sequence ID" value="MDV0443597.1"/>
    <property type="molecule type" value="Genomic_DNA"/>
</dbReference>
<feature type="transmembrane region" description="Helical" evidence="1">
    <location>
        <begin position="83"/>
        <end position="104"/>
    </location>
</feature>
<accession>A0AAE4SBA7</accession>
<comment type="caution">
    <text evidence="2">The sequence shown here is derived from an EMBL/GenBank/DDBJ whole genome shotgun (WGS) entry which is preliminary data.</text>
</comment>
<dbReference type="Proteomes" id="UP001283212">
    <property type="component" value="Unassembled WGS sequence"/>
</dbReference>
<organism evidence="2 3">
    <name type="scientific">Methanorbis rubei</name>
    <dbReference type="NCBI Taxonomy" id="3028300"/>
    <lineage>
        <taxon>Archaea</taxon>
        <taxon>Methanobacteriati</taxon>
        <taxon>Methanobacteriota</taxon>
        <taxon>Stenosarchaea group</taxon>
        <taxon>Methanomicrobia</taxon>
        <taxon>Methanomicrobiales</taxon>
        <taxon>Methanocorpusculaceae</taxon>
        <taxon>Methanorbis</taxon>
    </lineage>
</organism>
<dbReference type="PANTHER" id="PTHR36216">
    <property type="entry name" value="TRANSCRIPTIONAL REGULATOR, TRMB"/>
    <property type="match status" value="1"/>
</dbReference>
<dbReference type="InterPro" id="IPR036390">
    <property type="entry name" value="WH_DNA-bd_sf"/>
</dbReference>
<dbReference type="PANTHER" id="PTHR36216:SF1">
    <property type="entry name" value="HTH ARSR-TYPE DOMAIN-CONTAINING PROTEIN"/>
    <property type="match status" value="1"/>
</dbReference>
<gene>
    <name evidence="2" type="ORF">McpCs1_09750</name>
</gene>
<dbReference type="Gene3D" id="1.10.10.10">
    <property type="entry name" value="Winged helix-like DNA-binding domain superfamily/Winged helix DNA-binding domain"/>
    <property type="match status" value="2"/>
</dbReference>